<organism evidence="2 3">
    <name type="scientific">Nocardia terrae</name>
    <dbReference type="NCBI Taxonomy" id="2675851"/>
    <lineage>
        <taxon>Bacteria</taxon>
        <taxon>Bacillati</taxon>
        <taxon>Actinomycetota</taxon>
        <taxon>Actinomycetes</taxon>
        <taxon>Mycobacteriales</taxon>
        <taxon>Nocardiaceae</taxon>
        <taxon>Nocardia</taxon>
    </lineage>
</organism>
<dbReference type="SUPFAM" id="SSF56112">
    <property type="entry name" value="Protein kinase-like (PK-like)"/>
    <property type="match status" value="1"/>
</dbReference>
<dbReference type="InterPro" id="IPR002575">
    <property type="entry name" value="Aminoglycoside_PTrfase"/>
</dbReference>
<proteinExistence type="predicted"/>
<sequence length="420" mass="46722">MTPVSVGAWYRYSTPTAPRDEEGSVASELTRKHVLGHAGSIVFRAVCERFRPGRPRVAHDIPRSVEQLTTSWLTSALCGATSRAHVVDFELGDGSDGTTSRRAITVTYNETGQLAGLPTDLFTKATPTIAHRLLTVPTGVASMEALFYNTIRPGLRIAAPLGYYAACDRRSGRSMFLLEDVSKTRGCTFGDSTKVYIDRSRAEDIVRVLGTLHGTFWNSARFESDLRGIKNAETWQLEVNKLIRFRSRSMIGIDRAAHLSPAEFLRRRDDLWPAFLGSLARHRQGPMTLLHSDVHSRNWYVDSAGRMGLYDWQCITKGHWGLDLAYALTSSLTVEDRRAWEGDLLRQYAAHLEAAGGPALSQGELMIGYRQQIFHGLFFWLFTLGAGLLEPTMQPPEVSLANLERMTNAVVDLEALDSFG</sequence>
<gene>
    <name evidence="2" type="ORF">GPX89_26620</name>
</gene>
<evidence type="ECO:0000313" key="3">
    <source>
        <dbReference type="Proteomes" id="UP000466794"/>
    </source>
</evidence>
<dbReference type="InterPro" id="IPR011009">
    <property type="entry name" value="Kinase-like_dom_sf"/>
</dbReference>
<comment type="caution">
    <text evidence="2">The sequence shown here is derived from an EMBL/GenBank/DDBJ whole genome shotgun (WGS) entry which is preliminary data.</text>
</comment>
<evidence type="ECO:0000259" key="1">
    <source>
        <dbReference type="Pfam" id="PF01636"/>
    </source>
</evidence>
<dbReference type="EMBL" id="WRPP01000005">
    <property type="protein sequence ID" value="MVU80815.1"/>
    <property type="molecule type" value="Genomic_DNA"/>
</dbReference>
<dbReference type="GO" id="GO:0016740">
    <property type="term" value="F:transferase activity"/>
    <property type="evidence" value="ECO:0007669"/>
    <property type="project" value="UniProtKB-KW"/>
</dbReference>
<dbReference type="RefSeq" id="WP_157390377.1">
    <property type="nucleotide sequence ID" value="NZ_WRPP01000005.1"/>
</dbReference>
<name>A0A7K1V2I2_9NOCA</name>
<feature type="domain" description="Aminoglycoside phosphotransferase" evidence="1">
    <location>
        <begin position="201"/>
        <end position="353"/>
    </location>
</feature>
<dbReference type="PANTHER" id="PTHR23020:SF41">
    <property type="entry name" value="AMINOGLYCOSIDE PHOSPHOTRANSFERASE DOMAIN-CONTAINING PROTEIN"/>
    <property type="match status" value="1"/>
</dbReference>
<keyword evidence="3" id="KW-1185">Reference proteome</keyword>
<evidence type="ECO:0000313" key="2">
    <source>
        <dbReference type="EMBL" id="MVU80815.1"/>
    </source>
</evidence>
<dbReference type="AlphaFoldDB" id="A0A7K1V2I2"/>
<dbReference type="InterPro" id="IPR052961">
    <property type="entry name" value="Oxido-Kinase-like_Enzymes"/>
</dbReference>
<keyword evidence="2" id="KW-0808">Transferase</keyword>
<accession>A0A7K1V2I2</accession>
<dbReference type="PANTHER" id="PTHR23020">
    <property type="entry name" value="UNCHARACTERIZED NUCLEAR HORMONE RECEPTOR-RELATED"/>
    <property type="match status" value="1"/>
</dbReference>
<dbReference type="Pfam" id="PF01636">
    <property type="entry name" value="APH"/>
    <property type="match status" value="1"/>
</dbReference>
<dbReference type="Gene3D" id="3.90.1200.10">
    <property type="match status" value="1"/>
</dbReference>
<dbReference type="Proteomes" id="UP000466794">
    <property type="component" value="Unassembled WGS sequence"/>
</dbReference>
<protein>
    <submittedName>
        <fullName evidence="2">Phosphotransferase</fullName>
    </submittedName>
</protein>
<reference evidence="2 3" key="1">
    <citation type="submission" date="2019-12" db="EMBL/GenBank/DDBJ databases">
        <title>Nocardia sp. nov. ET3-3 isolated from soil.</title>
        <authorList>
            <person name="Kanchanasin P."/>
            <person name="Tanasupawat S."/>
            <person name="Yuki M."/>
            <person name="Kudo T."/>
        </authorList>
    </citation>
    <scope>NUCLEOTIDE SEQUENCE [LARGE SCALE GENOMIC DNA]</scope>
    <source>
        <strain evidence="2 3">ET3-3</strain>
    </source>
</reference>